<comment type="caution">
    <text evidence="1">The sequence shown here is derived from an EMBL/GenBank/DDBJ whole genome shotgun (WGS) entry which is preliminary data.</text>
</comment>
<accession>V2WJE0</accession>
<protein>
    <submittedName>
        <fullName evidence="1">Uncharacterized protein</fullName>
    </submittedName>
</protein>
<gene>
    <name evidence="1" type="ORF">Moror_15841</name>
</gene>
<dbReference type="KEGG" id="mrr:Moror_15841"/>
<organism evidence="1 2">
    <name type="scientific">Moniliophthora roreri (strain MCA 2997)</name>
    <name type="common">Cocoa frosty pod rot fungus</name>
    <name type="synonym">Crinipellis roreri</name>
    <dbReference type="NCBI Taxonomy" id="1381753"/>
    <lineage>
        <taxon>Eukaryota</taxon>
        <taxon>Fungi</taxon>
        <taxon>Dikarya</taxon>
        <taxon>Basidiomycota</taxon>
        <taxon>Agaricomycotina</taxon>
        <taxon>Agaricomycetes</taxon>
        <taxon>Agaricomycetidae</taxon>
        <taxon>Agaricales</taxon>
        <taxon>Marasmiineae</taxon>
        <taxon>Marasmiaceae</taxon>
        <taxon>Moniliophthora</taxon>
    </lineage>
</organism>
<dbReference type="HOGENOM" id="CLU_1627532_0_0_1"/>
<name>V2WJE0_MONRO</name>
<feature type="non-terminal residue" evidence="1">
    <location>
        <position position="1"/>
    </location>
</feature>
<dbReference type="EMBL" id="AWSO01002296">
    <property type="protein sequence ID" value="ESK81697.1"/>
    <property type="molecule type" value="Genomic_DNA"/>
</dbReference>
<dbReference type="Proteomes" id="UP000017559">
    <property type="component" value="Unassembled WGS sequence"/>
</dbReference>
<evidence type="ECO:0000313" key="1">
    <source>
        <dbReference type="EMBL" id="ESK81697.1"/>
    </source>
</evidence>
<reference evidence="1 2" key="1">
    <citation type="journal article" date="2014" name="BMC Genomics">
        <title>Genome and secretome analysis of the hemibiotrophic fungal pathogen, Moniliophthora roreri, which causes frosty pod rot disease of cacao: mechanisms of the biotrophic and necrotrophic phases.</title>
        <authorList>
            <person name="Meinhardt L.W."/>
            <person name="Costa G.G.L."/>
            <person name="Thomazella D.P.T."/>
            <person name="Teixeira P.J.P.L."/>
            <person name="Carazzolle M.F."/>
            <person name="Schuster S.C."/>
            <person name="Carlson J.E."/>
            <person name="Guiltinan M.J."/>
            <person name="Mieczkowski P."/>
            <person name="Farmer A."/>
            <person name="Ramaraj T."/>
            <person name="Crozier J."/>
            <person name="Davis R.E."/>
            <person name="Shao J."/>
            <person name="Melnick R.L."/>
            <person name="Pereira G.A.G."/>
            <person name="Bailey B.A."/>
        </authorList>
    </citation>
    <scope>NUCLEOTIDE SEQUENCE [LARGE SCALE GENOMIC DNA]</scope>
    <source>
        <strain evidence="1 2">MCA 2997</strain>
    </source>
</reference>
<proteinExistence type="predicted"/>
<evidence type="ECO:0000313" key="2">
    <source>
        <dbReference type="Proteomes" id="UP000017559"/>
    </source>
</evidence>
<dbReference type="AlphaFoldDB" id="V2WJE0"/>
<keyword evidence="2" id="KW-1185">Reference proteome</keyword>
<sequence length="177" mass="19654">LQRDVIALTKKLSDKTMKPDDAIAHHTVFDISQSMLALEVQQSKIIYCRSEHSRYTEGVDLELGIADSQPVSRAALRLEDSVRPVTPESSQREATLHPSLASMTAAEIHSCLPLSQWLLEELSPAREQLLREMVPVGRNVSHLACVTQAERSSTMKALPRYGKRRGFNSSHPPVVSS</sequence>